<dbReference type="InterPro" id="IPR055361">
    <property type="entry name" value="tRNA_methyltr_TrmB_bact"/>
</dbReference>
<dbReference type="SUPFAM" id="SSF53335">
    <property type="entry name" value="S-adenosyl-L-methionine-dependent methyltransferases"/>
    <property type="match status" value="1"/>
</dbReference>
<feature type="binding site" evidence="7">
    <location>
        <position position="144"/>
    </location>
    <ligand>
        <name>S-adenosyl-L-methionine</name>
        <dbReference type="ChEBI" id="CHEBI:59789"/>
    </ligand>
</feature>
<dbReference type="NCBIfam" id="TIGR00091">
    <property type="entry name" value="tRNA (guanosine(46)-N7)-methyltransferase TrmB"/>
    <property type="match status" value="1"/>
</dbReference>
<dbReference type="CDD" id="cd02440">
    <property type="entry name" value="AdoMet_MTases"/>
    <property type="match status" value="1"/>
</dbReference>
<feature type="binding site" evidence="7">
    <location>
        <begin position="245"/>
        <end position="248"/>
    </location>
    <ligand>
        <name>substrate</name>
    </ligand>
</feature>
<dbReference type="PROSITE" id="PS51625">
    <property type="entry name" value="SAM_MT_TRMB"/>
    <property type="match status" value="1"/>
</dbReference>
<comment type="caution">
    <text evidence="9">The sequence shown here is derived from an EMBL/GenBank/DDBJ whole genome shotgun (WGS) entry which is preliminary data.</text>
</comment>
<keyword evidence="6 7" id="KW-0819">tRNA processing</keyword>
<feature type="binding site" evidence="7">
    <location>
        <position position="203"/>
    </location>
    <ligand>
        <name>substrate</name>
    </ligand>
</feature>
<feature type="binding site" evidence="7">
    <location>
        <position position="92"/>
    </location>
    <ligand>
        <name>S-adenosyl-L-methionine</name>
        <dbReference type="ChEBI" id="CHEBI:59789"/>
    </ligand>
</feature>
<evidence type="ECO:0000256" key="6">
    <source>
        <dbReference type="ARBA" id="ARBA00022694"/>
    </source>
</evidence>
<evidence type="ECO:0000256" key="1">
    <source>
        <dbReference type="ARBA" id="ARBA00000142"/>
    </source>
</evidence>
<dbReference type="STRING" id="1451189.CFAL_00920"/>
<dbReference type="Proteomes" id="UP000285278">
    <property type="component" value="Unassembled WGS sequence"/>
</dbReference>
<protein>
    <recommendedName>
        <fullName evidence="7">tRNA (guanine-N(7)-)-methyltransferase</fullName>
        <ecNumber evidence="7">2.1.1.33</ecNumber>
    </recommendedName>
    <alternativeName>
        <fullName evidence="7">tRNA (guanine(46)-N(7))-methyltransferase</fullName>
    </alternativeName>
    <alternativeName>
        <fullName evidence="7">tRNA(m7G46)-methyltransferase</fullName>
    </alternativeName>
</protein>
<dbReference type="Gene3D" id="3.40.50.150">
    <property type="entry name" value="Vaccinia Virus protein VP39"/>
    <property type="match status" value="1"/>
</dbReference>
<dbReference type="AlphaFoldDB" id="A0A418Q5U1"/>
<dbReference type="HAMAP" id="MF_01057">
    <property type="entry name" value="tRNA_methyltr_TrmB"/>
    <property type="match status" value="1"/>
</dbReference>
<evidence type="ECO:0000256" key="8">
    <source>
        <dbReference type="SAM" id="MobiDB-lite"/>
    </source>
</evidence>
<feature type="compositionally biased region" description="Basic and acidic residues" evidence="8">
    <location>
        <begin position="9"/>
        <end position="18"/>
    </location>
</feature>
<comment type="catalytic activity">
    <reaction evidence="1 7">
        <text>guanosine(46) in tRNA + S-adenosyl-L-methionine = N(7)-methylguanosine(46) in tRNA + S-adenosyl-L-homocysteine</text>
        <dbReference type="Rhea" id="RHEA:42708"/>
        <dbReference type="Rhea" id="RHEA-COMP:10188"/>
        <dbReference type="Rhea" id="RHEA-COMP:10189"/>
        <dbReference type="ChEBI" id="CHEBI:57856"/>
        <dbReference type="ChEBI" id="CHEBI:59789"/>
        <dbReference type="ChEBI" id="CHEBI:74269"/>
        <dbReference type="ChEBI" id="CHEBI:74480"/>
        <dbReference type="EC" id="2.1.1.33"/>
    </reaction>
</comment>
<gene>
    <name evidence="7 9" type="primary">trmB</name>
    <name evidence="9" type="ORF">D3M95_08385</name>
</gene>
<keyword evidence="4 7" id="KW-0808">Transferase</keyword>
<dbReference type="InterPro" id="IPR029063">
    <property type="entry name" value="SAM-dependent_MTases_sf"/>
</dbReference>
<reference evidence="9 10" key="1">
    <citation type="submission" date="2018-09" db="EMBL/GenBank/DDBJ databases">
        <title>Optimization and identification of Corynebacterium falsenii FN1-14 from fish paste.</title>
        <authorList>
            <person name="Daroonpunt R."/>
            <person name="Tanasupawat S."/>
        </authorList>
    </citation>
    <scope>NUCLEOTIDE SEQUENCE [LARGE SCALE GENOMIC DNA]</scope>
    <source>
        <strain evidence="9 10">FN1-14</strain>
    </source>
</reference>
<keyword evidence="3 7" id="KW-0489">Methyltransferase</keyword>
<comment type="function">
    <text evidence="2 7">Catalyzes the formation of N(7)-methylguanine at position 46 (m7G46) in tRNA.</text>
</comment>
<sequence>MNGMNNSDKSPDKTDNDARSTGSLPQGRPLQTDFNDGRDYPRLGNFSFRRGTLTDNQEALWEQHWPRLGTVLSDNVIDLQDWFGRDAETIVEIGSGTGTSTAAMAPLEAETNIVAVELYRPGLAKLLGSVVRGDIDNVRMVRGDGVEVLQRMFAPESLAGVRIFFPDPWPKARHHKRRIIQSGTLHLIASRLKPGGILHVATDHADYAEWIDERVEVEDQLEYLGWPDAEGMKDIPVLTDRQVITKFEGKGLDKDHVIKEYLWRKKAGAAEAEGEEHA</sequence>
<feature type="binding site" evidence="7">
    <location>
        <position position="167"/>
    </location>
    <ligand>
        <name>S-adenosyl-L-methionine</name>
        <dbReference type="ChEBI" id="CHEBI:59789"/>
    </ligand>
</feature>
<feature type="binding site" evidence="7">
    <location>
        <position position="117"/>
    </location>
    <ligand>
        <name>S-adenosyl-L-methionine</name>
        <dbReference type="ChEBI" id="CHEBI:59789"/>
    </ligand>
</feature>
<dbReference type="GO" id="GO:0043527">
    <property type="term" value="C:tRNA methyltransferase complex"/>
    <property type="evidence" value="ECO:0007669"/>
    <property type="project" value="TreeGrafter"/>
</dbReference>
<evidence type="ECO:0000313" key="10">
    <source>
        <dbReference type="Proteomes" id="UP000285278"/>
    </source>
</evidence>
<dbReference type="Pfam" id="PF02390">
    <property type="entry name" value="Methyltransf_4"/>
    <property type="match status" value="1"/>
</dbReference>
<keyword evidence="5 7" id="KW-0949">S-adenosyl-L-methionine</keyword>
<name>A0A418Q5U1_9CORY</name>
<comment type="caution">
    <text evidence="7">Lacks conserved residue(s) required for the propagation of feature annotation.</text>
</comment>
<keyword evidence="10" id="KW-1185">Reference proteome</keyword>
<dbReference type="EC" id="2.1.1.33" evidence="7"/>
<dbReference type="PANTHER" id="PTHR23417:SF14">
    <property type="entry name" value="PENTACOTRIPEPTIDE-REPEAT REGION OF PRORP DOMAIN-CONTAINING PROTEIN"/>
    <property type="match status" value="1"/>
</dbReference>
<evidence type="ECO:0000313" key="9">
    <source>
        <dbReference type="EMBL" id="RIX34113.1"/>
    </source>
</evidence>
<dbReference type="RefSeq" id="WP_119665017.1">
    <property type="nucleotide sequence ID" value="NZ_QXJK01000009.1"/>
</dbReference>
<evidence type="ECO:0000256" key="7">
    <source>
        <dbReference type="HAMAP-Rule" id="MF_01057"/>
    </source>
</evidence>
<comment type="similarity">
    <text evidence="7">Belongs to the class I-like SAM-binding methyltransferase superfamily. TrmB family.</text>
</comment>
<organism evidence="9 10">
    <name type="scientific">Corynebacterium falsenii</name>
    <dbReference type="NCBI Taxonomy" id="108486"/>
    <lineage>
        <taxon>Bacteria</taxon>
        <taxon>Bacillati</taxon>
        <taxon>Actinomycetota</taxon>
        <taxon>Actinomycetes</taxon>
        <taxon>Mycobacteriales</taxon>
        <taxon>Corynebacteriaceae</taxon>
        <taxon>Corynebacterium</taxon>
    </lineage>
</organism>
<feature type="binding site" evidence="7">
    <location>
        <position position="171"/>
    </location>
    <ligand>
        <name>substrate</name>
    </ligand>
</feature>
<accession>A0A418Q5U1</accession>
<evidence type="ECO:0000256" key="2">
    <source>
        <dbReference type="ARBA" id="ARBA00003015"/>
    </source>
</evidence>
<evidence type="ECO:0000256" key="5">
    <source>
        <dbReference type="ARBA" id="ARBA00022691"/>
    </source>
</evidence>
<dbReference type="PANTHER" id="PTHR23417">
    <property type="entry name" value="3-DEOXY-D-MANNO-OCTULOSONIC-ACID TRANSFERASE/TRNA GUANINE-N 7 - -METHYLTRANSFERASE"/>
    <property type="match status" value="1"/>
</dbReference>
<dbReference type="GO" id="GO:0008176">
    <property type="term" value="F:tRNA (guanine(46)-N7)-methyltransferase activity"/>
    <property type="evidence" value="ECO:0007669"/>
    <property type="project" value="UniProtKB-UniRule"/>
</dbReference>
<comment type="pathway">
    <text evidence="7">tRNA modification; N(7)-methylguanine-tRNA biosynthesis.</text>
</comment>
<evidence type="ECO:0000256" key="4">
    <source>
        <dbReference type="ARBA" id="ARBA00022679"/>
    </source>
</evidence>
<dbReference type="EMBL" id="QXJK01000009">
    <property type="protein sequence ID" value="RIX34113.1"/>
    <property type="molecule type" value="Genomic_DNA"/>
</dbReference>
<proteinExistence type="inferred from homology"/>
<dbReference type="InterPro" id="IPR003358">
    <property type="entry name" value="tRNA_(Gua-N-7)_MeTrfase_Trmb"/>
</dbReference>
<evidence type="ECO:0000256" key="3">
    <source>
        <dbReference type="ARBA" id="ARBA00022603"/>
    </source>
</evidence>
<dbReference type="OrthoDB" id="9802090at2"/>
<feature type="region of interest" description="Disordered" evidence="8">
    <location>
        <begin position="1"/>
        <end position="41"/>
    </location>
</feature>
<dbReference type="UniPathway" id="UPA00989"/>